<name>A0A8S5SVB7_9CAUD</name>
<organism evidence="1">
    <name type="scientific">Siphoviridae sp. ctqPo10</name>
    <dbReference type="NCBI Taxonomy" id="2827948"/>
    <lineage>
        <taxon>Viruses</taxon>
        <taxon>Duplodnaviria</taxon>
        <taxon>Heunggongvirae</taxon>
        <taxon>Uroviricota</taxon>
        <taxon>Caudoviricetes</taxon>
    </lineage>
</organism>
<accession>A0A8S5SVB7</accession>
<dbReference type="EMBL" id="BK032682">
    <property type="protein sequence ID" value="DAF54639.1"/>
    <property type="molecule type" value="Genomic_DNA"/>
</dbReference>
<sequence>MTKTTITAHTYVCELPEAIQNKILQECKETFESLAFPVDIQEQIENVKGCKMCDLEDTINVHKYYTK</sequence>
<evidence type="ECO:0000313" key="1">
    <source>
        <dbReference type="EMBL" id="DAF54639.1"/>
    </source>
</evidence>
<reference evidence="1" key="1">
    <citation type="journal article" date="2021" name="Proc. Natl. Acad. Sci. U.S.A.">
        <title>A Catalog of Tens of Thousands of Viruses from Human Metagenomes Reveals Hidden Associations with Chronic Diseases.</title>
        <authorList>
            <person name="Tisza M.J."/>
            <person name="Buck C.B."/>
        </authorList>
    </citation>
    <scope>NUCLEOTIDE SEQUENCE</scope>
    <source>
        <strain evidence="1">CtqPo10</strain>
    </source>
</reference>
<protein>
    <submittedName>
        <fullName evidence="1">Uncharacterized protein</fullName>
    </submittedName>
</protein>
<proteinExistence type="predicted"/>